<dbReference type="SUPFAM" id="SSF50677">
    <property type="entry name" value="ValRS/IleRS/LeuRS editing domain"/>
    <property type="match status" value="1"/>
</dbReference>
<evidence type="ECO:0000256" key="9">
    <source>
        <dbReference type="ARBA" id="ARBA00047469"/>
    </source>
</evidence>
<feature type="domain" description="Methionyl/Valyl/Leucyl/Isoleucyl-tRNA synthetase anticodon-binding" evidence="12">
    <location>
        <begin position="832"/>
        <end position="955"/>
    </location>
</feature>
<sequence>METADSGPPGLAAKTEKRDALIRIEKQYQAKWKADRLFEVDAPTLDEIPRGSIETAAMHELHPKFFGTMAYPYLNGTMHAGHGFTASKAEFATGFARMRGKRALFPLGFHCTGMPIKACADKLAAEIELFGSNFKRYQDDNEVVNVGDKSGGETPAPSVREDVTKFKSKKSKAAGKNPKLKYQFQIMLALGIPREDICLFADADHWLQHFPPVVIQDLDDFGARIDWRRQFVTTDANPYYDSFIRWQMNRLRQMDKIQYGHRYTIYSPKDDQPCMDHDRTEGEGVSPQEYTAVKLEIKQLSPEATDLLHGVATVQGKIFLVAATLRPETVYGQTCCFVNPSIEYGVFDVSNGHYYITTKRAAWNMAFQGIYPVGDRLPRHASALQPLCSIAGSALVGTLVNAPLSVHKDGVRVLPLDTVLVSKGTGVVMSVPSDSPDDYVAVTDLAMKAKRYGIEKDWAELESIPIIETPAYGNLSAPTLVNEMKITSPRDVSRLAIAKDLLYKEGHYKGKMLVGEFAGQSVSSVKDKIRDKLIDRGDAFPYAEPDGSVVSRSGDECVVAYIGQWFLNYGSNDHDWQQQVLGYITDEMESFSAETKNQLLAAVQWLNQWACARSYGLGSKLPWDPAFLVESLSDSTIYQAYYTVAHLLHADRFGKKVGVANITPDRMIDEVWDYVFGHTDLDANVEEKSGIPRPALHAMRREFEYWYPLDMSVTGKDLVPNHIVFFLYIHVAMFPRRLWPKSVRSNGHLLLNGKKMSKSTGNFLTLKDAIERFGADATRIALADAGDAVEDANFDERVANSNILRLFNLKEWCEDVTRDEHLRTGPADHLWDKLFENEMNVLVQDAMGQYEKTNYKFAVRSAFYDLIHSRDFYREAVTAAGISMHKDLVQRYIELQALVMAPIIPHWADFVWSEVLKKSTSIQTESWPSLPEQSLALTNTLAYIRTVCSNINSINALQKKRMAKGRVGGLDSTAPKRAILFVAERRPEWQERSLEIVLETWSAQTKTFDEKELNMKIAKLGELKKVKPFVQEVRSRLLADEAMSAVVENKLWLPEVTIIKLMIPLIMKASRIDDVVVIMAEEWKAGADPEKDKYKFAAADLAVPGHPASYLETISV</sequence>
<organism evidence="14 15">
    <name type="scientific">Melanomma pulvis-pyrius CBS 109.77</name>
    <dbReference type="NCBI Taxonomy" id="1314802"/>
    <lineage>
        <taxon>Eukaryota</taxon>
        <taxon>Fungi</taxon>
        <taxon>Dikarya</taxon>
        <taxon>Ascomycota</taxon>
        <taxon>Pezizomycotina</taxon>
        <taxon>Dothideomycetes</taxon>
        <taxon>Pleosporomycetidae</taxon>
        <taxon>Pleosporales</taxon>
        <taxon>Melanommataceae</taxon>
        <taxon>Melanomma</taxon>
    </lineage>
</organism>
<evidence type="ECO:0000259" key="13">
    <source>
        <dbReference type="Pfam" id="PF09334"/>
    </source>
</evidence>
<dbReference type="PANTHER" id="PTHR45794">
    <property type="entry name" value="LEUCYL-TRNA SYNTHETASE"/>
    <property type="match status" value="1"/>
</dbReference>
<dbReference type="Pfam" id="PF09334">
    <property type="entry name" value="tRNA-synt_1g"/>
    <property type="match status" value="1"/>
</dbReference>
<keyword evidence="6 10" id="KW-0648">Protein biosynthesis</keyword>
<keyword evidence="3 10" id="KW-0436">Ligase</keyword>
<comment type="similarity">
    <text evidence="1 10">Belongs to the class-I aminoacyl-tRNA synthetase family.</text>
</comment>
<proteinExistence type="inferred from homology"/>
<dbReference type="GO" id="GO:0006429">
    <property type="term" value="P:leucyl-tRNA aminoacylation"/>
    <property type="evidence" value="ECO:0007669"/>
    <property type="project" value="InterPro"/>
</dbReference>
<evidence type="ECO:0000256" key="5">
    <source>
        <dbReference type="ARBA" id="ARBA00022840"/>
    </source>
</evidence>
<gene>
    <name evidence="14" type="ORF">K505DRAFT_378433</name>
</gene>
<dbReference type="AlphaFoldDB" id="A0A6A6WYG4"/>
<dbReference type="InterPro" id="IPR009080">
    <property type="entry name" value="tRNAsynth_Ia_anticodon-bd"/>
</dbReference>
<evidence type="ECO:0000256" key="6">
    <source>
        <dbReference type="ARBA" id="ARBA00022917"/>
    </source>
</evidence>
<comment type="catalytic activity">
    <reaction evidence="9">
        <text>tRNA(Leu) + L-leucine + ATP = L-leucyl-tRNA(Leu) + AMP + diphosphate</text>
        <dbReference type="Rhea" id="RHEA:11688"/>
        <dbReference type="Rhea" id="RHEA-COMP:9613"/>
        <dbReference type="Rhea" id="RHEA-COMP:9622"/>
        <dbReference type="ChEBI" id="CHEBI:30616"/>
        <dbReference type="ChEBI" id="CHEBI:33019"/>
        <dbReference type="ChEBI" id="CHEBI:57427"/>
        <dbReference type="ChEBI" id="CHEBI:78442"/>
        <dbReference type="ChEBI" id="CHEBI:78494"/>
        <dbReference type="ChEBI" id="CHEBI:456215"/>
        <dbReference type="EC" id="6.1.1.4"/>
    </reaction>
</comment>
<dbReference type="FunFam" id="3.90.740.10:FF:000001">
    <property type="entry name" value="Leucine--tRNA ligase, cytoplasmic"/>
    <property type="match status" value="1"/>
</dbReference>
<evidence type="ECO:0000256" key="4">
    <source>
        <dbReference type="ARBA" id="ARBA00022741"/>
    </source>
</evidence>
<accession>A0A6A6WYG4</accession>
<evidence type="ECO:0000256" key="7">
    <source>
        <dbReference type="ARBA" id="ARBA00023146"/>
    </source>
</evidence>
<dbReference type="Gene3D" id="1.10.730.10">
    <property type="entry name" value="Isoleucyl-tRNA Synthetase, Domain 1"/>
    <property type="match status" value="1"/>
</dbReference>
<dbReference type="Proteomes" id="UP000799757">
    <property type="component" value="Unassembled WGS sequence"/>
</dbReference>
<evidence type="ECO:0000259" key="11">
    <source>
        <dbReference type="Pfam" id="PF00133"/>
    </source>
</evidence>
<evidence type="ECO:0000313" key="14">
    <source>
        <dbReference type="EMBL" id="KAF2789122.1"/>
    </source>
</evidence>
<keyword evidence="5 10" id="KW-0067">ATP-binding</keyword>
<dbReference type="InterPro" id="IPR004493">
    <property type="entry name" value="Leu-tRNA-synth_Ia_arc/euk"/>
</dbReference>
<dbReference type="InterPro" id="IPR013155">
    <property type="entry name" value="M/V/L/I-tRNA-synth_anticd-bd"/>
</dbReference>
<evidence type="ECO:0000256" key="3">
    <source>
        <dbReference type="ARBA" id="ARBA00022598"/>
    </source>
</evidence>
<dbReference type="SUPFAM" id="SSF47323">
    <property type="entry name" value="Anticodon-binding domain of a subclass of class I aminoacyl-tRNA synthetases"/>
    <property type="match status" value="1"/>
</dbReference>
<dbReference type="Pfam" id="PF00133">
    <property type="entry name" value="tRNA-synt_1"/>
    <property type="match status" value="1"/>
</dbReference>
<evidence type="ECO:0000313" key="15">
    <source>
        <dbReference type="Proteomes" id="UP000799757"/>
    </source>
</evidence>
<dbReference type="OrthoDB" id="10249672at2759"/>
<dbReference type="InterPro" id="IPR015413">
    <property type="entry name" value="Methionyl/Leucyl_tRNA_Synth"/>
</dbReference>
<evidence type="ECO:0000256" key="2">
    <source>
        <dbReference type="ARBA" id="ARBA00013164"/>
    </source>
</evidence>
<keyword evidence="7 10" id="KW-0030">Aminoacyl-tRNA synthetase</keyword>
<evidence type="ECO:0000256" key="10">
    <source>
        <dbReference type="RuleBase" id="RU363039"/>
    </source>
</evidence>
<protein>
    <recommendedName>
        <fullName evidence="2">leucine--tRNA ligase</fullName>
        <ecNumber evidence="2">6.1.1.4</ecNumber>
    </recommendedName>
    <alternativeName>
        <fullName evidence="8">Leucyl-tRNA synthetase</fullName>
    </alternativeName>
</protein>
<dbReference type="InterPro" id="IPR002300">
    <property type="entry name" value="aa-tRNA-synth_Ia"/>
</dbReference>
<dbReference type="GO" id="GO:0002161">
    <property type="term" value="F:aminoacyl-tRNA deacylase activity"/>
    <property type="evidence" value="ECO:0007669"/>
    <property type="project" value="InterPro"/>
</dbReference>
<dbReference type="InterPro" id="IPR009008">
    <property type="entry name" value="Val/Leu/Ile-tRNA-synth_edit"/>
</dbReference>
<dbReference type="EC" id="6.1.1.4" evidence="2"/>
<dbReference type="PANTHER" id="PTHR45794:SF1">
    <property type="entry name" value="LEUCINE--TRNA LIGASE, CYTOPLASMIC"/>
    <property type="match status" value="1"/>
</dbReference>
<name>A0A6A6WYG4_9PLEO</name>
<dbReference type="SUPFAM" id="SSF52374">
    <property type="entry name" value="Nucleotidylyl transferase"/>
    <property type="match status" value="1"/>
</dbReference>
<dbReference type="GO" id="GO:0005524">
    <property type="term" value="F:ATP binding"/>
    <property type="evidence" value="ECO:0007669"/>
    <property type="project" value="UniProtKB-KW"/>
</dbReference>
<evidence type="ECO:0000259" key="12">
    <source>
        <dbReference type="Pfam" id="PF08264"/>
    </source>
</evidence>
<feature type="domain" description="Aminoacyl-tRNA synthetase class Ia" evidence="11">
    <location>
        <begin position="62"/>
        <end position="122"/>
    </location>
</feature>
<dbReference type="Pfam" id="PF08264">
    <property type="entry name" value="Anticodon_1"/>
    <property type="match status" value="1"/>
</dbReference>
<evidence type="ECO:0000256" key="8">
    <source>
        <dbReference type="ARBA" id="ARBA00030520"/>
    </source>
</evidence>
<dbReference type="EMBL" id="MU002160">
    <property type="protein sequence ID" value="KAF2789122.1"/>
    <property type="molecule type" value="Genomic_DNA"/>
</dbReference>
<dbReference type="InterPro" id="IPR014729">
    <property type="entry name" value="Rossmann-like_a/b/a_fold"/>
</dbReference>
<keyword evidence="15" id="KW-1185">Reference proteome</keyword>
<keyword evidence="4 10" id="KW-0547">Nucleotide-binding</keyword>
<evidence type="ECO:0000256" key="1">
    <source>
        <dbReference type="ARBA" id="ARBA00005594"/>
    </source>
</evidence>
<dbReference type="Gene3D" id="3.40.50.620">
    <property type="entry name" value="HUPs"/>
    <property type="match status" value="1"/>
</dbReference>
<dbReference type="GO" id="GO:0004823">
    <property type="term" value="F:leucine-tRNA ligase activity"/>
    <property type="evidence" value="ECO:0007669"/>
    <property type="project" value="UniProtKB-EC"/>
</dbReference>
<dbReference type="NCBIfam" id="TIGR00395">
    <property type="entry name" value="leuS_arch"/>
    <property type="match status" value="1"/>
</dbReference>
<feature type="domain" description="Methionyl/Leucyl tRNA synthetase" evidence="13">
    <location>
        <begin position="711"/>
        <end position="797"/>
    </location>
</feature>
<reference evidence="14" key="1">
    <citation type="journal article" date="2020" name="Stud. Mycol.">
        <title>101 Dothideomycetes genomes: a test case for predicting lifestyles and emergence of pathogens.</title>
        <authorList>
            <person name="Haridas S."/>
            <person name="Albert R."/>
            <person name="Binder M."/>
            <person name="Bloem J."/>
            <person name="Labutti K."/>
            <person name="Salamov A."/>
            <person name="Andreopoulos B."/>
            <person name="Baker S."/>
            <person name="Barry K."/>
            <person name="Bills G."/>
            <person name="Bluhm B."/>
            <person name="Cannon C."/>
            <person name="Castanera R."/>
            <person name="Culley D."/>
            <person name="Daum C."/>
            <person name="Ezra D."/>
            <person name="Gonzalez J."/>
            <person name="Henrissat B."/>
            <person name="Kuo A."/>
            <person name="Liang C."/>
            <person name="Lipzen A."/>
            <person name="Lutzoni F."/>
            <person name="Magnuson J."/>
            <person name="Mondo S."/>
            <person name="Nolan M."/>
            <person name="Ohm R."/>
            <person name="Pangilinan J."/>
            <person name="Park H.-J."/>
            <person name="Ramirez L."/>
            <person name="Alfaro M."/>
            <person name="Sun H."/>
            <person name="Tritt A."/>
            <person name="Yoshinaga Y."/>
            <person name="Zwiers L.-H."/>
            <person name="Turgeon B."/>
            <person name="Goodwin S."/>
            <person name="Spatafora J."/>
            <person name="Crous P."/>
            <person name="Grigoriev I."/>
        </authorList>
    </citation>
    <scope>NUCLEOTIDE SEQUENCE</scope>
    <source>
        <strain evidence="14">CBS 109.77</strain>
    </source>
</reference>
<dbReference type="Gene3D" id="3.90.740.10">
    <property type="entry name" value="Valyl/Leucyl/Isoleucyl-tRNA synthetase, editing domain"/>
    <property type="match status" value="1"/>
</dbReference>